<dbReference type="PANTHER" id="PTHR42029">
    <property type="entry name" value="AN04G07800"/>
    <property type="match status" value="1"/>
</dbReference>
<reference evidence="4" key="2">
    <citation type="submission" date="2020-04" db="EMBL/GenBank/DDBJ databases">
        <authorList>
            <consortium name="NCBI Genome Project"/>
        </authorList>
    </citation>
    <scope>NUCLEOTIDE SEQUENCE</scope>
    <source>
        <strain evidence="4">CBS 781.70</strain>
    </source>
</reference>
<keyword evidence="1" id="KW-0472">Membrane</keyword>
<feature type="transmembrane region" description="Helical" evidence="1">
    <location>
        <begin position="215"/>
        <end position="234"/>
    </location>
</feature>
<keyword evidence="3" id="KW-1185">Reference proteome</keyword>
<evidence type="ECO:0000313" key="2">
    <source>
        <dbReference type="EMBL" id="KAF1810756.1"/>
    </source>
</evidence>
<dbReference type="AlphaFoldDB" id="A0A6G1FYK9"/>
<reference evidence="4" key="3">
    <citation type="submission" date="2025-04" db="UniProtKB">
        <authorList>
            <consortium name="RefSeq"/>
        </authorList>
    </citation>
    <scope>IDENTIFICATION</scope>
    <source>
        <strain evidence="4">CBS 781.70</strain>
    </source>
</reference>
<feature type="transmembrane region" description="Helical" evidence="1">
    <location>
        <begin position="42"/>
        <end position="60"/>
    </location>
</feature>
<organism evidence="2">
    <name type="scientific">Eremomyces bilateralis CBS 781.70</name>
    <dbReference type="NCBI Taxonomy" id="1392243"/>
    <lineage>
        <taxon>Eukaryota</taxon>
        <taxon>Fungi</taxon>
        <taxon>Dikarya</taxon>
        <taxon>Ascomycota</taxon>
        <taxon>Pezizomycotina</taxon>
        <taxon>Dothideomycetes</taxon>
        <taxon>Dothideomycetes incertae sedis</taxon>
        <taxon>Eremomycetales</taxon>
        <taxon>Eremomycetaceae</taxon>
        <taxon>Eremomyces</taxon>
    </lineage>
</organism>
<evidence type="ECO:0000313" key="3">
    <source>
        <dbReference type="Proteomes" id="UP000504638"/>
    </source>
</evidence>
<keyword evidence="1" id="KW-1133">Transmembrane helix</keyword>
<name>A0A6G1FYK9_9PEZI</name>
<protein>
    <submittedName>
        <fullName evidence="2 4">Uncharacterized protein</fullName>
    </submittedName>
</protein>
<accession>A0A6G1FYK9</accession>
<evidence type="ECO:0000313" key="4">
    <source>
        <dbReference type="RefSeq" id="XP_033532387.1"/>
    </source>
</evidence>
<proteinExistence type="predicted"/>
<dbReference type="OrthoDB" id="5420247at2759"/>
<dbReference type="RefSeq" id="XP_033532387.1">
    <property type="nucleotide sequence ID" value="XM_033676559.1"/>
</dbReference>
<feature type="transmembrane region" description="Helical" evidence="1">
    <location>
        <begin position="96"/>
        <end position="119"/>
    </location>
</feature>
<dbReference type="Proteomes" id="UP000504638">
    <property type="component" value="Unplaced"/>
</dbReference>
<dbReference type="EMBL" id="ML975164">
    <property type="protein sequence ID" value="KAF1810756.1"/>
    <property type="molecule type" value="Genomic_DNA"/>
</dbReference>
<reference evidence="2 4" key="1">
    <citation type="submission" date="2020-01" db="EMBL/GenBank/DDBJ databases">
        <authorList>
            <consortium name="DOE Joint Genome Institute"/>
            <person name="Haridas S."/>
            <person name="Albert R."/>
            <person name="Binder M."/>
            <person name="Bloem J."/>
            <person name="Labutti K."/>
            <person name="Salamov A."/>
            <person name="Andreopoulos B."/>
            <person name="Baker S.E."/>
            <person name="Barry K."/>
            <person name="Bills G."/>
            <person name="Bluhm B.H."/>
            <person name="Cannon C."/>
            <person name="Castanera R."/>
            <person name="Culley D.E."/>
            <person name="Daum C."/>
            <person name="Ezra D."/>
            <person name="Gonzalez J.B."/>
            <person name="Henrissat B."/>
            <person name="Kuo A."/>
            <person name="Liang C."/>
            <person name="Lipzen A."/>
            <person name="Lutzoni F."/>
            <person name="Magnuson J."/>
            <person name="Mondo S."/>
            <person name="Nolan M."/>
            <person name="Ohm R."/>
            <person name="Pangilinan J."/>
            <person name="Park H.-J."/>
            <person name="Ramirez L."/>
            <person name="Alfaro M."/>
            <person name="Sun H."/>
            <person name="Tritt A."/>
            <person name="Yoshinaga Y."/>
            <person name="Zwiers L.-H."/>
            <person name="Turgeon B.G."/>
            <person name="Goodwin S.B."/>
            <person name="Spatafora J.W."/>
            <person name="Crous P.W."/>
            <person name="Grigoriev I.V."/>
        </authorList>
    </citation>
    <scope>NUCLEOTIDE SEQUENCE</scope>
    <source>
        <strain evidence="2 4">CBS 781.70</strain>
    </source>
</reference>
<feature type="transmembrane region" description="Helical" evidence="1">
    <location>
        <begin position="72"/>
        <end position="90"/>
    </location>
</feature>
<feature type="transmembrane region" description="Helical" evidence="1">
    <location>
        <begin position="140"/>
        <end position="158"/>
    </location>
</feature>
<dbReference type="GeneID" id="54417129"/>
<dbReference type="PANTHER" id="PTHR42029:SF3">
    <property type="entry name" value="AN04G07800"/>
    <property type="match status" value="1"/>
</dbReference>
<feature type="non-terminal residue" evidence="2">
    <location>
        <position position="275"/>
    </location>
</feature>
<gene>
    <name evidence="2 4" type="ORF">P152DRAFT_400269</name>
</gene>
<feature type="transmembrane region" description="Helical" evidence="1">
    <location>
        <begin position="185"/>
        <end position="208"/>
    </location>
</feature>
<evidence type="ECO:0000256" key="1">
    <source>
        <dbReference type="SAM" id="Phobius"/>
    </source>
</evidence>
<sequence>MAPISSVPQEVTELLLPRDGEPKTFGNWRDQTDPQVFIVEGWSEGLIVGALLIMAIITVANMRKGVLLHKLILLELLLATSHGTFCFMSFDGYGWYLSTTAAMLYTSYFLHNVIAWMKIRPFFTAPHASFSPNVSRTVRWTYLVSLSITAPIVVFQIANNFRFFNNISTLYSLVRPYETLMRDPWWVFSCMTLFHVIRKCYSMNIFLLVQKTPRFGILLASIIISLIFTLMDIISSTTSLSSTDGINPYWKLSLVFKCLTDNIMLDDFKSVLQRL</sequence>
<keyword evidence="1" id="KW-0812">Transmembrane</keyword>